<dbReference type="Pfam" id="PF23337">
    <property type="entry name" value="PTHB1_pf"/>
    <property type="match status" value="1"/>
</dbReference>
<dbReference type="Pfam" id="PF23338">
    <property type="entry name" value="PTHB1_hp"/>
    <property type="match status" value="1"/>
</dbReference>
<evidence type="ECO:0008006" key="9">
    <source>
        <dbReference type="Google" id="ProtNLM"/>
    </source>
</evidence>
<dbReference type="Pfam" id="PF23339">
    <property type="entry name" value="PTHB1_CtH"/>
    <property type="match status" value="1"/>
</dbReference>
<feature type="region of interest" description="Disordered" evidence="1">
    <location>
        <begin position="213"/>
        <end position="232"/>
    </location>
</feature>
<feature type="domain" description="PTHB1 C-terminal helix bundle" evidence="6">
    <location>
        <begin position="775"/>
        <end position="851"/>
    </location>
</feature>
<dbReference type="Pfam" id="PF14727">
    <property type="entry name" value="PHTB1_N"/>
    <property type="match status" value="1"/>
</dbReference>
<dbReference type="PANTHER" id="PTHR20991">
    <property type="entry name" value="PARATHYROID HORMONE-RESPONSIVE B1 GENE"/>
    <property type="match status" value="1"/>
</dbReference>
<evidence type="ECO:0000313" key="8">
    <source>
        <dbReference type="Proteomes" id="UP001165060"/>
    </source>
</evidence>
<dbReference type="InterPro" id="IPR028074">
    <property type="entry name" value="PHTB1_GAE_dom"/>
</dbReference>
<evidence type="ECO:0000259" key="4">
    <source>
        <dbReference type="Pfam" id="PF23337"/>
    </source>
</evidence>
<dbReference type="InterPro" id="IPR028073">
    <property type="entry name" value="PHTB1_N_dom"/>
</dbReference>
<feature type="domain" description="PTHB1 hairpin" evidence="5">
    <location>
        <begin position="670"/>
        <end position="772"/>
    </location>
</feature>
<protein>
    <recommendedName>
        <fullName evidence="9">Protein PTHB1</fullName>
    </recommendedName>
</protein>
<accession>A0ABQ6N6S3</accession>
<evidence type="ECO:0000259" key="2">
    <source>
        <dbReference type="Pfam" id="PF14727"/>
    </source>
</evidence>
<dbReference type="InterPro" id="IPR055363">
    <property type="entry name" value="PTHB1_hp_dom"/>
</dbReference>
<evidence type="ECO:0000259" key="3">
    <source>
        <dbReference type="Pfam" id="PF14728"/>
    </source>
</evidence>
<evidence type="ECO:0000259" key="6">
    <source>
        <dbReference type="Pfam" id="PF23339"/>
    </source>
</evidence>
<comment type="caution">
    <text evidence="7">The sequence shown here is derived from an EMBL/GenBank/DDBJ whole genome shotgun (WGS) entry which is preliminary data.</text>
</comment>
<feature type="compositionally biased region" description="Low complexity" evidence="1">
    <location>
        <begin position="214"/>
        <end position="232"/>
    </location>
</feature>
<dbReference type="Proteomes" id="UP001165060">
    <property type="component" value="Unassembled WGS sequence"/>
</dbReference>
<name>A0ABQ6N6S3_9STRA</name>
<keyword evidence="8" id="KW-1185">Reference proteome</keyword>
<reference evidence="7 8" key="1">
    <citation type="journal article" date="2023" name="Commun. Biol.">
        <title>Genome analysis of Parmales, the sister group of diatoms, reveals the evolutionary specialization of diatoms from phago-mixotrophs to photoautotrophs.</title>
        <authorList>
            <person name="Ban H."/>
            <person name="Sato S."/>
            <person name="Yoshikawa S."/>
            <person name="Yamada K."/>
            <person name="Nakamura Y."/>
            <person name="Ichinomiya M."/>
            <person name="Sato N."/>
            <person name="Blanc-Mathieu R."/>
            <person name="Endo H."/>
            <person name="Kuwata A."/>
            <person name="Ogata H."/>
        </authorList>
    </citation>
    <scope>NUCLEOTIDE SEQUENCE [LARGE SCALE GENOMIC DNA]</scope>
</reference>
<dbReference type="Pfam" id="PF14728">
    <property type="entry name" value="PTHB1_GAE"/>
    <property type="match status" value="1"/>
</dbReference>
<dbReference type="EMBL" id="BRYB01002220">
    <property type="protein sequence ID" value="GMI41470.1"/>
    <property type="molecule type" value="Genomic_DNA"/>
</dbReference>
<feature type="domain" description="PTHB1 N-terminal" evidence="2">
    <location>
        <begin position="1"/>
        <end position="376"/>
    </location>
</feature>
<feature type="domain" description="PTHB1 platform" evidence="4">
    <location>
        <begin position="548"/>
        <end position="658"/>
    </location>
</feature>
<evidence type="ECO:0000256" key="1">
    <source>
        <dbReference type="SAM" id="MobiDB-lite"/>
    </source>
</evidence>
<feature type="domain" description="PTHB1 GAE" evidence="3">
    <location>
        <begin position="459"/>
        <end position="545"/>
    </location>
</feature>
<gene>
    <name evidence="7" type="ORF">TeGR_g4534</name>
</gene>
<organism evidence="7 8">
    <name type="scientific">Tetraparma gracilis</name>
    <dbReference type="NCBI Taxonomy" id="2962635"/>
    <lineage>
        <taxon>Eukaryota</taxon>
        <taxon>Sar</taxon>
        <taxon>Stramenopiles</taxon>
        <taxon>Ochrophyta</taxon>
        <taxon>Bolidophyceae</taxon>
        <taxon>Parmales</taxon>
        <taxon>Triparmaceae</taxon>
        <taxon>Tetraparma</taxon>
    </lineage>
</organism>
<dbReference type="PANTHER" id="PTHR20991:SF0">
    <property type="entry name" value="PROTEIN PTHB1"/>
    <property type="match status" value="1"/>
</dbReference>
<evidence type="ECO:0000259" key="5">
    <source>
        <dbReference type="Pfam" id="PF23338"/>
    </source>
</evidence>
<dbReference type="InterPro" id="IPR026511">
    <property type="entry name" value="PTHB1"/>
</dbReference>
<proteinExistence type="predicted"/>
<sequence>MSLFRAKTWWSTRVGTDEEFDTASLQVGFLETNADKANVVIGSLQGILRVLAPSGGDYTVEDLLVEQDLGEPILGLLLGRFVPAGEDLVGIAVLHPRKLAVYTLDASAGTPSLSLAYSHTFQTNSGSFTACNMTSGPFGGDPSRDHILVQSMDGRVACYEQDAHSFTRRLLNCLVPGPIVYVARTDSFVTATSTLCLESYRYQVLAGAQDDPSGPVDGGAADVPVASASSPGRRASVTQRKMVATDWSVCLGEQVIDIKIGKFTTPGATQVDVLAVGASCLFGVSESGDIKMQKKLDFDPAAMTLFDNPRGDTAHNMILTSFDDSMYIFRRQQMVWSAKLTSSPVAVFVADYEHRGMVTTLDDSGLLSVVYLGTDPAVSGAIVPEAKEIDYDDVDEEHRKLLGIIRASQSDARMEPRDKIIMRAQVPRVPEAPGALEDLDFHDHVLQKCVRQDNGMLQLTVKLFLAYTGSGSLSDVSVTLDVPECALVKEKAFSVSSLKGGTATPMIIDIVFYANAFVLPNSNEVSVQAMFLTGSGEPRASSCKFELPMFFSTRLIPPIKEPAFKFKLDTNKPPVMLATLFDDMVYVSGGEPEIENSSNYVLSFRYWVEDETQVPLNATILLSKNAGRYRVQSNYLPALWFVGNELCKRLKKYFEATGGSDFDMWYDEPHLPLQDFYNCIDEHFSARVRLNETKSLLNDCAQQFRTIEKRLLVRFKDRNAVPLQQLDVVMAETYHRLMGLADDVGNTQILLGTLSNNLSCVTSLVLILIKLKFKLDEESFRVLKAHLSPVVNDNEKVGWEEATDAAMTYLLRTVLAKKGGGEGGAVAALELQMPADTTKLKKHISIVADRLGKGAVLAGGEGGGGGGEEKGGE</sequence>
<dbReference type="InterPro" id="IPR055364">
    <property type="entry name" value="PTHB1_CtH_dom"/>
</dbReference>
<dbReference type="InterPro" id="IPR055362">
    <property type="entry name" value="PTHB1_pf_dom"/>
</dbReference>
<evidence type="ECO:0000313" key="7">
    <source>
        <dbReference type="EMBL" id="GMI41470.1"/>
    </source>
</evidence>